<dbReference type="OrthoDB" id="5419927at2759"/>
<dbReference type="Pfam" id="PF24809">
    <property type="entry name" value="DUF7708"/>
    <property type="match status" value="1"/>
</dbReference>
<protein>
    <submittedName>
        <fullName evidence="5">Uncharacterized protein</fullName>
    </submittedName>
</protein>
<dbReference type="PANTHER" id="PTHR40619:SF3">
    <property type="entry name" value="FUNGAL STAND N-TERMINAL GOODBYE DOMAIN-CONTAINING PROTEIN"/>
    <property type="match status" value="1"/>
</dbReference>
<sequence length="638" mass="72370">MSASRQEIPLPSEQPLEVDYLQNRQYHYKNTNVTFDVERQHFVPNPLEPDQHRLPFDSLVLSRENELQLARTTSSFTKAVKELQKRKGSEVEIGKFSFEGAHNWNEVDEIVKSAEGKYLKKDSVSGKIRAMFRKIGSNGKSLQSFVGLLPDGNYKTLCGGLTLILSAMMRHSDIREKIAEVMEELPEDIGNCEEYSSIYPGQNELRFRVEELYIDLLSTFEEFVKWYMQGTARHVRESLLKNENYGQAIDRYILNIRKSRTLFQAAVAKFLHWRLEMVHGTVLETKEIVRDSRSGIEKLSVQVEDAKKGAQEIGQGMIRRVSTLEARIMNKLQEILGDQTKNAKWQSEVERLKEALLQTTKEKDREIDALKKQIGEISWTPESLADTLDLVLDCNDHISDGGDVRNFGLNEEPQFQTRSKWIAETSGFRNWVSSSDSGMIYIQGNGELEPITPASFLSVLLEAKLLESDEVLVLQFFCGLHGGGQLQDSDDSSGPLTMVRALLAQILSLDGVDWTQDASGYPYLSLNPADVSGLRKLSFSTHLKVIGNILNQLQLCHKAIFIILDGLDWYDMTWGAEIKHLTKSLLRMVSSEQATGVLKVFLSAATHLNYVPRADENFVSVEIPEEIFDEDDSFEEID</sequence>
<dbReference type="PANTHER" id="PTHR40619">
    <property type="entry name" value="FUNGAL STAND N-TERMINAL GOODBYE DOMAIN-CONTAINING PROTEIN"/>
    <property type="match status" value="1"/>
</dbReference>
<evidence type="ECO:0000259" key="3">
    <source>
        <dbReference type="Pfam" id="PF24809"/>
    </source>
</evidence>
<dbReference type="AlphaFoldDB" id="A0A6A6H4A7"/>
<feature type="coiled-coil region" evidence="2">
    <location>
        <begin position="342"/>
        <end position="373"/>
    </location>
</feature>
<evidence type="ECO:0000256" key="2">
    <source>
        <dbReference type="SAM" id="Coils"/>
    </source>
</evidence>
<dbReference type="Pfam" id="PF24883">
    <property type="entry name" value="NPHP3_N"/>
    <property type="match status" value="1"/>
</dbReference>
<name>A0A6A6H4A7_VIRVR</name>
<evidence type="ECO:0000256" key="1">
    <source>
        <dbReference type="ARBA" id="ARBA00022737"/>
    </source>
</evidence>
<evidence type="ECO:0000259" key="4">
    <source>
        <dbReference type="Pfam" id="PF24883"/>
    </source>
</evidence>
<reference evidence="5" key="1">
    <citation type="journal article" date="2020" name="Stud. Mycol.">
        <title>101 Dothideomycetes genomes: a test case for predicting lifestyles and emergence of pathogens.</title>
        <authorList>
            <person name="Haridas S."/>
            <person name="Albert R."/>
            <person name="Binder M."/>
            <person name="Bloem J."/>
            <person name="Labutti K."/>
            <person name="Salamov A."/>
            <person name="Andreopoulos B."/>
            <person name="Baker S."/>
            <person name="Barry K."/>
            <person name="Bills G."/>
            <person name="Bluhm B."/>
            <person name="Cannon C."/>
            <person name="Castanera R."/>
            <person name="Culley D."/>
            <person name="Daum C."/>
            <person name="Ezra D."/>
            <person name="Gonzalez J."/>
            <person name="Henrissat B."/>
            <person name="Kuo A."/>
            <person name="Liang C."/>
            <person name="Lipzen A."/>
            <person name="Lutzoni F."/>
            <person name="Magnuson J."/>
            <person name="Mondo S."/>
            <person name="Nolan M."/>
            <person name="Ohm R."/>
            <person name="Pangilinan J."/>
            <person name="Park H.-J."/>
            <person name="Ramirez L."/>
            <person name="Alfaro M."/>
            <person name="Sun H."/>
            <person name="Tritt A."/>
            <person name="Yoshinaga Y."/>
            <person name="Zwiers L.-H."/>
            <person name="Turgeon B."/>
            <person name="Goodwin S."/>
            <person name="Spatafora J."/>
            <person name="Crous P."/>
            <person name="Grigoriev I."/>
        </authorList>
    </citation>
    <scope>NUCLEOTIDE SEQUENCE</scope>
    <source>
        <strain evidence="5">Tuck. ex Michener</strain>
    </source>
</reference>
<feature type="domain" description="DUF7708" evidence="3">
    <location>
        <begin position="158"/>
        <end position="242"/>
    </location>
</feature>
<keyword evidence="1" id="KW-0677">Repeat</keyword>
<organism evidence="5 6">
    <name type="scientific">Viridothelium virens</name>
    <name type="common">Speckled blister lichen</name>
    <name type="synonym">Trypethelium virens</name>
    <dbReference type="NCBI Taxonomy" id="1048519"/>
    <lineage>
        <taxon>Eukaryota</taxon>
        <taxon>Fungi</taxon>
        <taxon>Dikarya</taxon>
        <taxon>Ascomycota</taxon>
        <taxon>Pezizomycotina</taxon>
        <taxon>Dothideomycetes</taxon>
        <taxon>Dothideomycetes incertae sedis</taxon>
        <taxon>Trypetheliales</taxon>
        <taxon>Trypetheliaceae</taxon>
        <taxon>Viridothelium</taxon>
    </lineage>
</organism>
<evidence type="ECO:0000313" key="6">
    <source>
        <dbReference type="Proteomes" id="UP000800092"/>
    </source>
</evidence>
<accession>A0A6A6H4A7</accession>
<dbReference type="Proteomes" id="UP000800092">
    <property type="component" value="Unassembled WGS sequence"/>
</dbReference>
<dbReference type="EMBL" id="ML991811">
    <property type="protein sequence ID" value="KAF2232926.1"/>
    <property type="molecule type" value="Genomic_DNA"/>
</dbReference>
<keyword evidence="6" id="KW-1185">Reference proteome</keyword>
<feature type="domain" description="Nephrocystin 3-like N-terminal" evidence="4">
    <location>
        <begin position="420"/>
        <end position="602"/>
    </location>
</feature>
<keyword evidence="2" id="KW-0175">Coiled coil</keyword>
<evidence type="ECO:0000313" key="5">
    <source>
        <dbReference type="EMBL" id="KAF2232926.1"/>
    </source>
</evidence>
<proteinExistence type="predicted"/>
<dbReference type="InterPro" id="IPR056884">
    <property type="entry name" value="NPHP3-like_N"/>
</dbReference>
<gene>
    <name evidence="5" type="ORF">EV356DRAFT_578003</name>
</gene>
<dbReference type="InterPro" id="IPR056125">
    <property type="entry name" value="DUF7708"/>
</dbReference>